<comment type="similarity">
    <text evidence="1">Belongs to the glycosyltransferase 8 family. Glycogenin subfamily.</text>
</comment>
<dbReference type="Proteomes" id="UP000663889">
    <property type="component" value="Unassembled WGS sequence"/>
</dbReference>
<evidence type="ECO:0000256" key="2">
    <source>
        <dbReference type="ARBA" id="ARBA00038934"/>
    </source>
</evidence>
<evidence type="ECO:0000256" key="1">
    <source>
        <dbReference type="ARBA" id="ARBA00038162"/>
    </source>
</evidence>
<dbReference type="Gene3D" id="3.90.550.10">
    <property type="entry name" value="Spore Coat Polysaccharide Biosynthesis Protein SpsA, Chain A"/>
    <property type="match status" value="1"/>
</dbReference>
<evidence type="ECO:0000313" key="4">
    <source>
        <dbReference type="EMBL" id="CAF4133361.1"/>
    </source>
</evidence>
<dbReference type="AlphaFoldDB" id="A0A819X7M7"/>
<dbReference type="Proteomes" id="UP000663874">
    <property type="component" value="Unassembled WGS sequence"/>
</dbReference>
<reference evidence="4" key="1">
    <citation type="submission" date="2021-02" db="EMBL/GenBank/DDBJ databases">
        <authorList>
            <person name="Nowell W R."/>
        </authorList>
    </citation>
    <scope>NUCLEOTIDE SEQUENCE</scope>
</reference>
<evidence type="ECO:0000313" key="5">
    <source>
        <dbReference type="Proteomes" id="UP000663874"/>
    </source>
</evidence>
<dbReference type="InterPro" id="IPR002495">
    <property type="entry name" value="Glyco_trans_8"/>
</dbReference>
<dbReference type="EC" id="2.4.1.186" evidence="2"/>
<dbReference type="EMBL" id="CAJNOU010007888">
    <property type="protein sequence ID" value="CAF1531647.1"/>
    <property type="molecule type" value="Genomic_DNA"/>
</dbReference>
<protein>
    <recommendedName>
        <fullName evidence="2">glycogenin glucosyltransferase</fullName>
        <ecNumber evidence="2">2.4.1.186</ecNumber>
    </recommendedName>
</protein>
<dbReference type="InterPro" id="IPR050587">
    <property type="entry name" value="GNT1/Glycosyltrans_8"/>
</dbReference>
<name>A0A819X7M7_9BILA</name>
<comment type="caution">
    <text evidence="4">The sequence shown here is derived from an EMBL/GenBank/DDBJ whole genome shotgun (WGS) entry which is preliminary data.</text>
</comment>
<dbReference type="SUPFAM" id="SSF53448">
    <property type="entry name" value="Nucleotide-diphospho-sugar transferases"/>
    <property type="match status" value="1"/>
</dbReference>
<proteinExistence type="inferred from homology"/>
<evidence type="ECO:0000313" key="3">
    <source>
        <dbReference type="EMBL" id="CAF1531647.1"/>
    </source>
</evidence>
<dbReference type="GO" id="GO:0008466">
    <property type="term" value="F:glycogenin glucosyltransferase activity"/>
    <property type="evidence" value="ECO:0007669"/>
    <property type="project" value="UniProtKB-EC"/>
</dbReference>
<dbReference type="EMBL" id="CAJOBE010011552">
    <property type="protein sequence ID" value="CAF4133361.1"/>
    <property type="molecule type" value="Genomic_DNA"/>
</dbReference>
<dbReference type="PANTHER" id="PTHR11183">
    <property type="entry name" value="GLYCOGENIN SUBFAMILY MEMBER"/>
    <property type="match status" value="1"/>
</dbReference>
<dbReference type="InterPro" id="IPR029044">
    <property type="entry name" value="Nucleotide-diphossugar_trans"/>
</dbReference>
<accession>A0A819X7M7</accession>
<dbReference type="Pfam" id="PF01501">
    <property type="entry name" value="Glyco_transf_8"/>
    <property type="match status" value="1"/>
</dbReference>
<sequence>MAFNITYISINQSKTYGYISLLSDDEMLDAALILGASLRNTLTSYPLNILTLSDVSMNARKQLLNSNSGIISLIDVKQLEYRFNTLSMNTSRNIVCGFNKLHLWNLVNYTKLIYLDIDTMVVQNIDDLFEKPELNAALDIGGVVNTGVFVAQSLLKTFNDMMLLYKMSSSSYNRDDQRFINWYFTNSSNSKIHYLPLEYNRISWHKDYQIWDEVQAQAKIIHFAGKSKPWSFFYMPHRNWERNIEGQLFYKWKQMFEIVQKTIKQKG</sequence>
<dbReference type="GO" id="GO:0005978">
    <property type="term" value="P:glycogen biosynthetic process"/>
    <property type="evidence" value="ECO:0007669"/>
    <property type="project" value="UniProtKB-ARBA"/>
</dbReference>
<organism evidence="4 5">
    <name type="scientific">Rotaria sordida</name>
    <dbReference type="NCBI Taxonomy" id="392033"/>
    <lineage>
        <taxon>Eukaryota</taxon>
        <taxon>Metazoa</taxon>
        <taxon>Spiralia</taxon>
        <taxon>Gnathifera</taxon>
        <taxon>Rotifera</taxon>
        <taxon>Eurotatoria</taxon>
        <taxon>Bdelloidea</taxon>
        <taxon>Philodinida</taxon>
        <taxon>Philodinidae</taxon>
        <taxon>Rotaria</taxon>
    </lineage>
</organism>
<gene>
    <name evidence="4" type="ORF">FNK824_LOCUS32854</name>
    <name evidence="3" type="ORF">SEV965_LOCUS37562</name>
</gene>